<dbReference type="CDD" id="cd00165">
    <property type="entry name" value="S4"/>
    <property type="match status" value="1"/>
</dbReference>
<keyword evidence="2 6" id="KW-0413">Isomerase</keyword>
<name>A0A2Z6E540_9GAMM</name>
<comment type="catalytic activity">
    <reaction evidence="3">
        <text>uridine(35) in tRNA(Tyr) = pseudouridine(35) in tRNA(Tyr)</text>
        <dbReference type="Rhea" id="RHEA:60556"/>
        <dbReference type="Rhea" id="RHEA-COMP:15607"/>
        <dbReference type="Rhea" id="RHEA-COMP:15608"/>
        <dbReference type="ChEBI" id="CHEBI:65314"/>
        <dbReference type="ChEBI" id="CHEBI:65315"/>
    </reaction>
</comment>
<accession>A0A2Z6E540</accession>
<dbReference type="EMBL" id="AP018560">
    <property type="protein sequence ID" value="BBD79609.1"/>
    <property type="molecule type" value="Genomic_DNA"/>
</dbReference>
<dbReference type="InterPro" id="IPR002942">
    <property type="entry name" value="S4_RNA-bd"/>
</dbReference>
<dbReference type="PROSITE" id="PS01149">
    <property type="entry name" value="PSI_RSU"/>
    <property type="match status" value="1"/>
</dbReference>
<organism evidence="8 9">
    <name type="scientific">Aerosticca soli</name>
    <dbReference type="NCBI Taxonomy" id="2010829"/>
    <lineage>
        <taxon>Bacteria</taxon>
        <taxon>Pseudomonadati</taxon>
        <taxon>Pseudomonadota</taxon>
        <taxon>Gammaproteobacteria</taxon>
        <taxon>Lysobacterales</taxon>
        <taxon>Rhodanobacteraceae</taxon>
        <taxon>Aerosticca</taxon>
    </lineage>
</organism>
<evidence type="ECO:0000256" key="1">
    <source>
        <dbReference type="ARBA" id="ARBA00008348"/>
    </source>
</evidence>
<evidence type="ECO:0000256" key="6">
    <source>
        <dbReference type="RuleBase" id="RU003887"/>
    </source>
</evidence>
<gene>
    <name evidence="8" type="ORF">ALSL_0945</name>
</gene>
<evidence type="ECO:0000256" key="4">
    <source>
        <dbReference type="ARBA" id="ARBA00036535"/>
    </source>
</evidence>
<keyword evidence="5" id="KW-0694">RNA-binding</keyword>
<dbReference type="PROSITE" id="PS50889">
    <property type="entry name" value="S4"/>
    <property type="match status" value="1"/>
</dbReference>
<dbReference type="Pfam" id="PF00849">
    <property type="entry name" value="PseudoU_synth_2"/>
    <property type="match status" value="1"/>
</dbReference>
<dbReference type="InterPro" id="IPR020103">
    <property type="entry name" value="PsdUridine_synth_cat_dom_sf"/>
</dbReference>
<dbReference type="GO" id="GO:0000455">
    <property type="term" value="P:enzyme-directed rRNA pseudouridine synthesis"/>
    <property type="evidence" value="ECO:0007669"/>
    <property type="project" value="UniProtKB-ARBA"/>
</dbReference>
<feature type="domain" description="RNA-binding S4" evidence="7">
    <location>
        <begin position="11"/>
        <end position="69"/>
    </location>
</feature>
<dbReference type="Gene3D" id="3.30.2350.10">
    <property type="entry name" value="Pseudouridine synthase"/>
    <property type="match status" value="1"/>
</dbReference>
<sequence>MSPPSAAGPRHGLARVLSKLGVCSRSQAERAVRAGRVWVDGRPVHDPERPTDARRSRICLDGVPVAAAAPVYLALNKPRGLVTSAADERGRATVYDLLPDDLPWLGPVGRLDKASEGLLLFSNDTAWAAALTDPDRHLEKTYHVQVDAIPDAALLARLREGAVEGGERLAACSVRLLRQGSRHAWLEIVLDEGRNRHIRRLLAAHGLGVLRLVRVAIGPLALGALGKGQWRPLQAEEVTALARAAGLR</sequence>
<dbReference type="CDD" id="cd02870">
    <property type="entry name" value="PseudoU_synth_RsuA_like"/>
    <property type="match status" value="1"/>
</dbReference>
<dbReference type="OrthoDB" id="9807213at2"/>
<dbReference type="KEGG" id="rbd:ALSL_0945"/>
<dbReference type="Proteomes" id="UP000270530">
    <property type="component" value="Chromosome"/>
</dbReference>
<dbReference type="PANTHER" id="PTHR47683">
    <property type="entry name" value="PSEUDOURIDINE SYNTHASE FAMILY PROTEIN-RELATED"/>
    <property type="match status" value="1"/>
</dbReference>
<evidence type="ECO:0000256" key="2">
    <source>
        <dbReference type="ARBA" id="ARBA00023235"/>
    </source>
</evidence>
<reference evidence="9" key="1">
    <citation type="submission" date="2018-04" db="EMBL/GenBank/DDBJ databases">
        <authorList>
            <person name="Watanabe M."/>
            <person name="Kojima H."/>
        </authorList>
    </citation>
    <scope>NUCLEOTIDE SEQUENCE [LARGE SCALE GENOMIC DNA]</scope>
    <source>
        <strain evidence="9">Dysh456</strain>
    </source>
</reference>
<dbReference type="Gene3D" id="3.10.290.10">
    <property type="entry name" value="RNA-binding S4 domain"/>
    <property type="match status" value="1"/>
</dbReference>
<evidence type="ECO:0000313" key="8">
    <source>
        <dbReference type="EMBL" id="BBD79609.1"/>
    </source>
</evidence>
<evidence type="ECO:0000256" key="5">
    <source>
        <dbReference type="PROSITE-ProRule" id="PRU00182"/>
    </source>
</evidence>
<dbReference type="SUPFAM" id="SSF55120">
    <property type="entry name" value="Pseudouridine synthase"/>
    <property type="match status" value="1"/>
</dbReference>
<dbReference type="NCBIfam" id="TIGR00093">
    <property type="entry name" value="pseudouridine synthase"/>
    <property type="match status" value="1"/>
</dbReference>
<evidence type="ECO:0000256" key="3">
    <source>
        <dbReference type="ARBA" id="ARBA00036390"/>
    </source>
</evidence>
<dbReference type="PANTHER" id="PTHR47683:SF2">
    <property type="entry name" value="RNA-BINDING S4 DOMAIN-CONTAINING PROTEIN"/>
    <property type="match status" value="1"/>
</dbReference>
<dbReference type="InterPro" id="IPR050343">
    <property type="entry name" value="RsuA_PseudoU_synthase"/>
</dbReference>
<reference evidence="9" key="2">
    <citation type="submission" date="2018-06" db="EMBL/GenBank/DDBJ databases">
        <title>Genome sequence of Rhodanobacteraceae bacterium strain Dysh456.</title>
        <authorList>
            <person name="Fukui M."/>
        </authorList>
    </citation>
    <scope>NUCLEOTIDE SEQUENCE [LARGE SCALE GENOMIC DNA]</scope>
    <source>
        <strain evidence="9">Dysh456</strain>
    </source>
</reference>
<dbReference type="InterPro" id="IPR036986">
    <property type="entry name" value="S4_RNA-bd_sf"/>
</dbReference>
<dbReference type="InterPro" id="IPR018496">
    <property type="entry name" value="PsdUridine_synth_RsuA/RluB_CS"/>
</dbReference>
<dbReference type="InterPro" id="IPR000748">
    <property type="entry name" value="PsdUridine_synth_RsuA/RluB/E/F"/>
</dbReference>
<evidence type="ECO:0000259" key="7">
    <source>
        <dbReference type="SMART" id="SM00363"/>
    </source>
</evidence>
<evidence type="ECO:0000313" key="9">
    <source>
        <dbReference type="Proteomes" id="UP000270530"/>
    </source>
</evidence>
<comment type="similarity">
    <text evidence="1 6">Belongs to the pseudouridine synthase RsuA family.</text>
</comment>
<dbReference type="GO" id="GO:0160138">
    <property type="term" value="F:23S rRNA pseudouridine(2604) synthase activity"/>
    <property type="evidence" value="ECO:0007669"/>
    <property type="project" value="UniProtKB-EC"/>
</dbReference>
<dbReference type="AlphaFoldDB" id="A0A2Z6E540"/>
<dbReference type="InterPro" id="IPR006145">
    <property type="entry name" value="PsdUridine_synth_RsuA/RluA"/>
</dbReference>
<dbReference type="SMART" id="SM00363">
    <property type="entry name" value="S4"/>
    <property type="match status" value="1"/>
</dbReference>
<proteinExistence type="inferred from homology"/>
<keyword evidence="9" id="KW-1185">Reference proteome</keyword>
<dbReference type="RefSeq" id="WP_126536908.1">
    <property type="nucleotide sequence ID" value="NZ_AP018560.1"/>
</dbReference>
<dbReference type="EC" id="5.4.99.-" evidence="6"/>
<protein>
    <recommendedName>
        <fullName evidence="6">Pseudouridine synthase</fullName>
        <ecNumber evidence="6">5.4.99.-</ecNumber>
    </recommendedName>
</protein>
<dbReference type="GO" id="GO:0003723">
    <property type="term" value="F:RNA binding"/>
    <property type="evidence" value="ECO:0007669"/>
    <property type="project" value="UniProtKB-KW"/>
</dbReference>
<comment type="catalytic activity">
    <reaction evidence="4">
        <text>uridine(2604) in 23S rRNA = pseudouridine(2604) in 23S rRNA</text>
        <dbReference type="Rhea" id="RHEA:38875"/>
        <dbReference type="Rhea" id="RHEA-COMP:10093"/>
        <dbReference type="Rhea" id="RHEA-COMP:10094"/>
        <dbReference type="ChEBI" id="CHEBI:65314"/>
        <dbReference type="ChEBI" id="CHEBI:65315"/>
        <dbReference type="EC" id="5.4.99.21"/>
    </reaction>
</comment>
<dbReference type="Pfam" id="PF01479">
    <property type="entry name" value="S4"/>
    <property type="match status" value="1"/>
</dbReference>
<dbReference type="SUPFAM" id="SSF55174">
    <property type="entry name" value="Alpha-L RNA-binding motif"/>
    <property type="match status" value="1"/>
</dbReference>